<dbReference type="GO" id="GO:0006508">
    <property type="term" value="P:proteolysis"/>
    <property type="evidence" value="ECO:0007669"/>
    <property type="project" value="UniProtKB-KW"/>
</dbReference>
<name>A0A0W8E3N6_9ZZZZ</name>
<proteinExistence type="predicted"/>
<comment type="cofactor">
    <cofactor evidence="1">
        <name>Zn(2+)</name>
        <dbReference type="ChEBI" id="CHEBI:29105"/>
    </cofactor>
</comment>
<feature type="domain" description="Oligopeptidase F N-terminal" evidence="8">
    <location>
        <begin position="115"/>
        <end position="184"/>
    </location>
</feature>
<dbReference type="InterPro" id="IPR042088">
    <property type="entry name" value="OligoPept_F_C"/>
</dbReference>
<reference evidence="9" key="1">
    <citation type="journal article" date="2015" name="Proc. Natl. Acad. Sci. U.S.A.">
        <title>Networks of energetic and metabolic interactions define dynamics in microbial communities.</title>
        <authorList>
            <person name="Embree M."/>
            <person name="Liu J.K."/>
            <person name="Al-Bassam M.M."/>
            <person name="Zengler K."/>
        </authorList>
    </citation>
    <scope>NUCLEOTIDE SEQUENCE</scope>
</reference>
<evidence type="ECO:0000256" key="2">
    <source>
        <dbReference type="ARBA" id="ARBA00022670"/>
    </source>
</evidence>
<keyword evidence="4" id="KW-0378">Hydrolase</keyword>
<keyword evidence="3" id="KW-0479">Metal-binding</keyword>
<dbReference type="AlphaFoldDB" id="A0A0W8E3N6"/>
<evidence type="ECO:0000256" key="1">
    <source>
        <dbReference type="ARBA" id="ARBA00001947"/>
    </source>
</evidence>
<keyword evidence="6" id="KW-0482">Metalloprotease</keyword>
<dbReference type="CDD" id="cd09608">
    <property type="entry name" value="M3B_PepF"/>
    <property type="match status" value="1"/>
</dbReference>
<dbReference type="Gene3D" id="1.10.1370.20">
    <property type="entry name" value="Oligoendopeptidase f, C-terminal domain"/>
    <property type="match status" value="1"/>
</dbReference>
<evidence type="ECO:0000256" key="4">
    <source>
        <dbReference type="ARBA" id="ARBA00022801"/>
    </source>
</evidence>
<dbReference type="InterPro" id="IPR004438">
    <property type="entry name" value="Peptidase_M3B"/>
</dbReference>
<gene>
    <name evidence="9" type="ORF">ASZ90_019610</name>
</gene>
<evidence type="ECO:0000256" key="6">
    <source>
        <dbReference type="ARBA" id="ARBA00023049"/>
    </source>
</evidence>
<evidence type="ECO:0000259" key="8">
    <source>
        <dbReference type="Pfam" id="PF08439"/>
    </source>
</evidence>
<dbReference type="Gene3D" id="1.10.287.830">
    <property type="entry name" value="putative peptidase helix hairpin domain like"/>
    <property type="match status" value="1"/>
</dbReference>
<keyword evidence="2" id="KW-0645">Protease</keyword>
<comment type="caution">
    <text evidence="9">The sequence shown here is derived from an EMBL/GenBank/DDBJ whole genome shotgun (WGS) entry which is preliminary data.</text>
</comment>
<dbReference type="GO" id="GO:0006518">
    <property type="term" value="P:peptide metabolic process"/>
    <property type="evidence" value="ECO:0007669"/>
    <property type="project" value="TreeGrafter"/>
</dbReference>
<organism evidence="9">
    <name type="scientific">hydrocarbon metagenome</name>
    <dbReference type="NCBI Taxonomy" id="938273"/>
    <lineage>
        <taxon>unclassified sequences</taxon>
        <taxon>metagenomes</taxon>
        <taxon>ecological metagenomes</taxon>
    </lineage>
</organism>
<dbReference type="PANTHER" id="PTHR11804:SF84">
    <property type="entry name" value="SACCHAROLYSIN"/>
    <property type="match status" value="1"/>
</dbReference>
<dbReference type="InterPro" id="IPR045090">
    <property type="entry name" value="Pept_M3A_M3B"/>
</dbReference>
<dbReference type="InterPro" id="IPR013647">
    <property type="entry name" value="OligopepF_N_dom"/>
</dbReference>
<evidence type="ECO:0000313" key="9">
    <source>
        <dbReference type="EMBL" id="KUG02998.1"/>
    </source>
</evidence>
<protein>
    <submittedName>
        <fullName evidence="9">Oligoendopeptidase f</fullName>
    </submittedName>
</protein>
<dbReference type="Pfam" id="PF01432">
    <property type="entry name" value="Peptidase_M3"/>
    <property type="match status" value="1"/>
</dbReference>
<dbReference type="SUPFAM" id="SSF55486">
    <property type="entry name" value="Metalloproteases ('zincins'), catalytic domain"/>
    <property type="match status" value="1"/>
</dbReference>
<keyword evidence="5" id="KW-0862">Zinc</keyword>
<dbReference type="GO" id="GO:0004222">
    <property type="term" value="F:metalloendopeptidase activity"/>
    <property type="evidence" value="ECO:0007669"/>
    <property type="project" value="InterPro"/>
</dbReference>
<dbReference type="GO" id="GO:0046872">
    <property type="term" value="F:metal ion binding"/>
    <property type="evidence" value="ECO:0007669"/>
    <property type="project" value="UniProtKB-KW"/>
</dbReference>
<feature type="domain" description="Peptidase M3A/M3B catalytic" evidence="7">
    <location>
        <begin position="205"/>
        <end position="585"/>
    </location>
</feature>
<dbReference type="NCBIfam" id="TIGR00181">
    <property type="entry name" value="pepF"/>
    <property type="match status" value="1"/>
</dbReference>
<accession>A0A0W8E3N6</accession>
<dbReference type="EMBL" id="LNQE01001897">
    <property type="protein sequence ID" value="KUG02998.1"/>
    <property type="molecule type" value="Genomic_DNA"/>
</dbReference>
<dbReference type="Gene3D" id="1.20.140.70">
    <property type="entry name" value="Oligopeptidase f, N-terminal domain"/>
    <property type="match status" value="1"/>
</dbReference>
<dbReference type="PANTHER" id="PTHR11804">
    <property type="entry name" value="PROTEASE M3 THIMET OLIGOPEPTIDASE-RELATED"/>
    <property type="match status" value="1"/>
</dbReference>
<evidence type="ECO:0000259" key="7">
    <source>
        <dbReference type="Pfam" id="PF01432"/>
    </source>
</evidence>
<dbReference type="InterPro" id="IPR001567">
    <property type="entry name" value="Pept_M3A_M3B_dom"/>
</dbReference>
<evidence type="ECO:0000256" key="5">
    <source>
        <dbReference type="ARBA" id="ARBA00022833"/>
    </source>
</evidence>
<dbReference type="Pfam" id="PF08439">
    <property type="entry name" value="Peptidase_M3_N"/>
    <property type="match status" value="1"/>
</dbReference>
<evidence type="ECO:0000256" key="3">
    <source>
        <dbReference type="ARBA" id="ARBA00022723"/>
    </source>
</evidence>
<sequence>MSGKARTRGEIEARYKWKLEDIYSHEEDWEKDFSELKNQVQELEKHMGTLGESAEKLLSALTLLEKVNRMIEALFVYAKMRKDEDNTNSHYQTLFDRAQGIMVQVGSATSYVVPEIIAIPEEKLQEFMAQNQDLELYRKFFDELLRQKEHILSSAEEKILAMSADLSIAPKNIFSMFNNADIKFPVIKDENGDEVELTKGRYGRLMESSDRRVRKEAFEGLYGSYTRMRNTLASTLSSSVKTDIFYSRARKYGSALQASLDQDNISPEVYDNLIKSVHNNLDHMYRYMKLRKKMLELDELHMYDIYTPLVKEFKLEVDYEEAKNKVLQGLAPLGSDYLSELKKGLESGWIDVYENEGKTSGAYSWGSYDSHPYVLLNYDNKLDDVFTLAHEMGHSMHTYYSNKAQPYIYSQYTIFVAEVASTVNESLLIDYLLKNSTDPREKMFLINHYLEQFRGTVYRQTMFAEFEKIVHEQVEAGQALTPEALSQIYRDLNALYYGPEVVLDKEIDMEWARIPHFYSAFYVYKYATGFSAATAIKEMIMEEGQPAVDRYLEFLSSGSYDYPVSLLQKAGVDLTTPQPVDKALQYFGSLVSELEAMI</sequence>